<protein>
    <submittedName>
        <fullName evidence="6">Diaminopimelate decarboxylase</fullName>
    </submittedName>
</protein>
<evidence type="ECO:0000256" key="1">
    <source>
        <dbReference type="ARBA" id="ARBA00001933"/>
    </source>
</evidence>
<evidence type="ECO:0000256" key="3">
    <source>
        <dbReference type="ARBA" id="ARBA00022898"/>
    </source>
</evidence>
<keyword evidence="2" id="KW-0210">Decarboxylase</keyword>
<dbReference type="PANTHER" id="PTHR43727:SF2">
    <property type="entry name" value="GROUP IV DECARBOXYLASE"/>
    <property type="match status" value="1"/>
</dbReference>
<dbReference type="Gene3D" id="3.20.20.10">
    <property type="entry name" value="Alanine racemase"/>
    <property type="match status" value="1"/>
</dbReference>
<comment type="cofactor">
    <cofactor evidence="1">
        <name>pyridoxal 5'-phosphate</name>
        <dbReference type="ChEBI" id="CHEBI:597326"/>
    </cofactor>
</comment>
<dbReference type="PRINTS" id="PR01181">
    <property type="entry name" value="DAPDCRBXLASE"/>
</dbReference>
<reference evidence="6" key="2">
    <citation type="submission" date="2021-09" db="EMBL/GenBank/DDBJ databases">
        <authorList>
            <person name="Gilroy R."/>
        </authorList>
    </citation>
    <scope>NUCLEOTIDE SEQUENCE</scope>
    <source>
        <strain evidence="6">ChiGjej2B2-19336</strain>
    </source>
</reference>
<dbReference type="GO" id="GO:0009089">
    <property type="term" value="P:lysine biosynthetic process via diaminopimelate"/>
    <property type="evidence" value="ECO:0007669"/>
    <property type="project" value="InterPro"/>
</dbReference>
<sequence>IQLVGVNQHIGSLFMEEGPYLAAMNILLAMAEKLLNLGYPLEIIDFGGGFGMPYHKYEGQSRMDMEALGRAIHGRLSEWAESTGYKGRFFIEPGRYVVAECGVVLGTVHAVKNNGPHRFVGTDIGFTVLARPMLYDAFHDVEIYRENGEPCAETMEQTVVGNICESGDILAKDRALPPVEQGDIIAMLDAGAYGWVMASTYNQRTRPAEVLIGADGRARLIRRRETLDDLTALFVSEEEV</sequence>
<feature type="non-terminal residue" evidence="6">
    <location>
        <position position="1"/>
    </location>
</feature>
<keyword evidence="4" id="KW-0456">Lyase</keyword>
<dbReference type="InterPro" id="IPR002986">
    <property type="entry name" value="DAP_deCOOHase_LysA"/>
</dbReference>
<keyword evidence="3" id="KW-0663">Pyridoxal phosphate</keyword>
<evidence type="ECO:0000256" key="2">
    <source>
        <dbReference type="ARBA" id="ARBA00022793"/>
    </source>
</evidence>
<dbReference type="InterPro" id="IPR022643">
    <property type="entry name" value="De-COase2_C"/>
</dbReference>
<evidence type="ECO:0000313" key="7">
    <source>
        <dbReference type="Proteomes" id="UP000698963"/>
    </source>
</evidence>
<dbReference type="SUPFAM" id="SSF50621">
    <property type="entry name" value="Alanine racemase C-terminal domain-like"/>
    <property type="match status" value="1"/>
</dbReference>
<comment type="caution">
    <text evidence="6">The sequence shown here is derived from an EMBL/GenBank/DDBJ whole genome shotgun (WGS) entry which is preliminary data.</text>
</comment>
<proteinExistence type="predicted"/>
<name>A0A921AU86_9BACT</name>
<dbReference type="InterPro" id="IPR029066">
    <property type="entry name" value="PLP-binding_barrel"/>
</dbReference>
<dbReference type="Proteomes" id="UP000698963">
    <property type="component" value="Unassembled WGS sequence"/>
</dbReference>
<gene>
    <name evidence="6" type="ORF">K8W16_02370</name>
</gene>
<dbReference type="GO" id="GO:0008836">
    <property type="term" value="F:diaminopimelate decarboxylase activity"/>
    <property type="evidence" value="ECO:0007669"/>
    <property type="project" value="InterPro"/>
</dbReference>
<organism evidence="6 7">
    <name type="scientific">Mailhella massiliensis</name>
    <dbReference type="NCBI Taxonomy" id="1903261"/>
    <lineage>
        <taxon>Bacteria</taxon>
        <taxon>Pseudomonadati</taxon>
        <taxon>Thermodesulfobacteriota</taxon>
        <taxon>Desulfovibrionia</taxon>
        <taxon>Desulfovibrionales</taxon>
        <taxon>Desulfovibrionaceae</taxon>
        <taxon>Mailhella</taxon>
    </lineage>
</organism>
<feature type="domain" description="Orn/DAP/Arg decarboxylase 2 C-terminal" evidence="5">
    <location>
        <begin position="96"/>
        <end position="191"/>
    </location>
</feature>
<dbReference type="EMBL" id="DYZA01000042">
    <property type="protein sequence ID" value="HJD96477.1"/>
    <property type="molecule type" value="Genomic_DNA"/>
</dbReference>
<evidence type="ECO:0000313" key="6">
    <source>
        <dbReference type="EMBL" id="HJD96477.1"/>
    </source>
</evidence>
<dbReference type="InterPro" id="IPR009006">
    <property type="entry name" value="Ala_racemase/Decarboxylase_C"/>
</dbReference>
<evidence type="ECO:0000256" key="4">
    <source>
        <dbReference type="ARBA" id="ARBA00023239"/>
    </source>
</evidence>
<dbReference type="PANTHER" id="PTHR43727">
    <property type="entry name" value="DIAMINOPIMELATE DECARBOXYLASE"/>
    <property type="match status" value="1"/>
</dbReference>
<dbReference type="SUPFAM" id="SSF51419">
    <property type="entry name" value="PLP-binding barrel"/>
    <property type="match status" value="1"/>
</dbReference>
<dbReference type="Gene3D" id="2.40.37.10">
    <property type="entry name" value="Lyase, Ornithine Decarboxylase, Chain A, domain 1"/>
    <property type="match status" value="1"/>
</dbReference>
<dbReference type="Pfam" id="PF00278">
    <property type="entry name" value="Orn_DAP_Arg_deC"/>
    <property type="match status" value="1"/>
</dbReference>
<dbReference type="AlphaFoldDB" id="A0A921AU86"/>
<evidence type="ECO:0000259" key="5">
    <source>
        <dbReference type="Pfam" id="PF00278"/>
    </source>
</evidence>
<accession>A0A921AU86</accession>
<reference evidence="6" key="1">
    <citation type="journal article" date="2021" name="PeerJ">
        <title>Extensive microbial diversity within the chicken gut microbiome revealed by metagenomics and culture.</title>
        <authorList>
            <person name="Gilroy R."/>
            <person name="Ravi A."/>
            <person name="Getino M."/>
            <person name="Pursley I."/>
            <person name="Horton D.L."/>
            <person name="Alikhan N.F."/>
            <person name="Baker D."/>
            <person name="Gharbi K."/>
            <person name="Hall N."/>
            <person name="Watson M."/>
            <person name="Adriaenssens E.M."/>
            <person name="Foster-Nyarko E."/>
            <person name="Jarju S."/>
            <person name="Secka A."/>
            <person name="Antonio M."/>
            <person name="Oren A."/>
            <person name="Chaudhuri R.R."/>
            <person name="La Ragione R."/>
            <person name="Hildebrand F."/>
            <person name="Pallen M.J."/>
        </authorList>
    </citation>
    <scope>NUCLEOTIDE SEQUENCE</scope>
    <source>
        <strain evidence="6">ChiGjej2B2-19336</strain>
    </source>
</reference>